<reference evidence="1 2" key="1">
    <citation type="submission" date="2014-04" db="EMBL/GenBank/DDBJ databases">
        <title>Comparative genomics and transcriptomics to identify genetic mechanisms underlying the emergence of carbapenem resistant Acinetobacter baumannii (CRAb).</title>
        <authorList>
            <person name="Harris A.D."/>
            <person name="Johnson K.J."/>
            <person name="George J."/>
            <person name="Nadendla S."/>
            <person name="Daugherty S.C."/>
            <person name="Parankush S."/>
            <person name="Sadzewicz L."/>
            <person name="Tallon L."/>
            <person name="Sengamalay N."/>
            <person name="Hazen T.H."/>
            <person name="Rasko D.A."/>
        </authorList>
    </citation>
    <scope>NUCLEOTIDE SEQUENCE [LARGE SCALE GENOMIC DNA]</scope>
    <source>
        <strain evidence="1 2">21072</strain>
    </source>
</reference>
<proteinExistence type="predicted"/>
<dbReference type="Gene3D" id="3.30.420.10">
    <property type="entry name" value="Ribonuclease H-like superfamily/Ribonuclease H"/>
    <property type="match status" value="1"/>
</dbReference>
<dbReference type="PATRIC" id="fig|1310697.3.peg.321"/>
<comment type="caution">
    <text evidence="1">The sequence shown here is derived from an EMBL/GenBank/DDBJ whole genome shotgun (WGS) entry which is preliminary data.</text>
</comment>
<protein>
    <submittedName>
        <fullName evidence="1">Uncharacterized protein</fullName>
    </submittedName>
</protein>
<accession>A0A062IWP2</accession>
<dbReference type="EMBL" id="JMOD01000004">
    <property type="protein sequence ID" value="KCY22303.1"/>
    <property type="molecule type" value="Genomic_DNA"/>
</dbReference>
<dbReference type="Proteomes" id="UP000027327">
    <property type="component" value="Unassembled WGS sequence"/>
</dbReference>
<evidence type="ECO:0000313" key="2">
    <source>
        <dbReference type="Proteomes" id="UP000027327"/>
    </source>
</evidence>
<dbReference type="InterPro" id="IPR036397">
    <property type="entry name" value="RNaseH_sf"/>
</dbReference>
<organism evidence="1 2">
    <name type="scientific">Acinetobacter baumannii 21072</name>
    <dbReference type="NCBI Taxonomy" id="1310697"/>
    <lineage>
        <taxon>Bacteria</taxon>
        <taxon>Pseudomonadati</taxon>
        <taxon>Pseudomonadota</taxon>
        <taxon>Gammaproteobacteria</taxon>
        <taxon>Moraxellales</taxon>
        <taxon>Moraxellaceae</taxon>
        <taxon>Acinetobacter</taxon>
        <taxon>Acinetobacter calcoaceticus/baumannii complex</taxon>
    </lineage>
</organism>
<sequence>MKIKAIGIDPSLRNFGLVVAEIDISNDDYPFEIKDMMLAQTESSKETKKTVRKNSDDLRRAKILHDGMMHMINKHKVTFAFAEIPTGSQTARAMSSYGICIGILSACPVPMIQLTPFEVKLAGTGIKTATKHEMIEAAFTEHPEAKWLMHKRNGEMLLKESNEHLADATFAIKAGINTDEFRFSAGMMRNAFLATRAEKI</sequence>
<gene>
    <name evidence="1" type="ORF">J596_0344</name>
</gene>
<evidence type="ECO:0000313" key="1">
    <source>
        <dbReference type="EMBL" id="KCY22303.1"/>
    </source>
</evidence>
<dbReference type="AlphaFoldDB" id="A0A062IWP2"/>
<dbReference type="InterPro" id="IPR012337">
    <property type="entry name" value="RNaseH-like_sf"/>
</dbReference>
<name>A0A062IWP2_ACIBA</name>
<dbReference type="GO" id="GO:0003676">
    <property type="term" value="F:nucleic acid binding"/>
    <property type="evidence" value="ECO:0007669"/>
    <property type="project" value="InterPro"/>
</dbReference>
<dbReference type="RefSeq" id="WP_029423595.1">
    <property type="nucleotide sequence ID" value="NZ_JMOD01000004.1"/>
</dbReference>
<dbReference type="SUPFAM" id="SSF53098">
    <property type="entry name" value="Ribonuclease H-like"/>
    <property type="match status" value="1"/>
</dbReference>